<organism evidence="2 3">
    <name type="scientific">Pholiota conissans</name>
    <dbReference type="NCBI Taxonomy" id="109636"/>
    <lineage>
        <taxon>Eukaryota</taxon>
        <taxon>Fungi</taxon>
        <taxon>Dikarya</taxon>
        <taxon>Basidiomycota</taxon>
        <taxon>Agaricomycotina</taxon>
        <taxon>Agaricomycetes</taxon>
        <taxon>Agaricomycetidae</taxon>
        <taxon>Agaricales</taxon>
        <taxon>Agaricineae</taxon>
        <taxon>Strophariaceae</taxon>
        <taxon>Pholiota</taxon>
    </lineage>
</organism>
<evidence type="ECO:0000313" key="2">
    <source>
        <dbReference type="EMBL" id="KAF9483651.1"/>
    </source>
</evidence>
<dbReference type="OrthoDB" id="3060654at2759"/>
<reference evidence="2" key="1">
    <citation type="submission" date="2020-11" db="EMBL/GenBank/DDBJ databases">
        <authorList>
            <consortium name="DOE Joint Genome Institute"/>
            <person name="Ahrendt S."/>
            <person name="Riley R."/>
            <person name="Andreopoulos W."/>
            <person name="Labutti K."/>
            <person name="Pangilinan J."/>
            <person name="Ruiz-Duenas F.J."/>
            <person name="Barrasa J.M."/>
            <person name="Sanchez-Garcia M."/>
            <person name="Camarero S."/>
            <person name="Miyauchi S."/>
            <person name="Serrano A."/>
            <person name="Linde D."/>
            <person name="Babiker R."/>
            <person name="Drula E."/>
            <person name="Ayuso-Fernandez I."/>
            <person name="Pacheco R."/>
            <person name="Padilla G."/>
            <person name="Ferreira P."/>
            <person name="Barriuso J."/>
            <person name="Kellner H."/>
            <person name="Castanera R."/>
            <person name="Alfaro M."/>
            <person name="Ramirez L."/>
            <person name="Pisabarro A.G."/>
            <person name="Kuo A."/>
            <person name="Tritt A."/>
            <person name="Lipzen A."/>
            <person name="He G."/>
            <person name="Yan M."/>
            <person name="Ng V."/>
            <person name="Cullen D."/>
            <person name="Martin F."/>
            <person name="Rosso M.-N."/>
            <person name="Henrissat B."/>
            <person name="Hibbett D."/>
            <person name="Martinez A.T."/>
            <person name="Grigoriev I.V."/>
        </authorList>
    </citation>
    <scope>NUCLEOTIDE SEQUENCE</scope>
    <source>
        <strain evidence="2">CIRM-BRFM 674</strain>
    </source>
</reference>
<sequence>MPHLELVGKQYRVVLTPLERLPPNPHIGPPEDALRRALAPPPPEVETDEDGENRTKSRLDKILFYRLLAYDQRSLLTGSAAADLQISHIINPIRRNEHRKRDVVSSALSRPWLFINKRANFIQETFLSQQCFQNPGLYRFELGTSTENMILLEASLHIQWSRYGTFCFVPAEKDALEMLAALRASNASWTKNCNTGPFGDSNTPRRLKISDPPYSTPLWDVVLLYPDALLPEGQTLAIAQDRFLYGPGQPECSAPQQTWTYWIASGDQLVSNSPPHEPLAPFLAKSMRSEYQTGHFPSFSSFAMIVNAHSKLQQFVKDNDSHVSPRVQRYVNLISNLVYEIFFVPEGYPSAAEPCNTLEWAIRIDNENASTSLSKEHATDAAKVPNKDGLTDAEFQKITKSANDPSLEPGERAKAAMSMIFGTHRYEDPYSHGSPLIKRD</sequence>
<proteinExistence type="predicted"/>
<protein>
    <submittedName>
        <fullName evidence="2">Uncharacterized protein</fullName>
    </submittedName>
</protein>
<dbReference type="AlphaFoldDB" id="A0A9P6CX41"/>
<keyword evidence="3" id="KW-1185">Reference proteome</keyword>
<evidence type="ECO:0000256" key="1">
    <source>
        <dbReference type="SAM" id="MobiDB-lite"/>
    </source>
</evidence>
<evidence type="ECO:0000313" key="3">
    <source>
        <dbReference type="Proteomes" id="UP000807469"/>
    </source>
</evidence>
<dbReference type="EMBL" id="MU155151">
    <property type="protein sequence ID" value="KAF9483651.1"/>
    <property type="molecule type" value="Genomic_DNA"/>
</dbReference>
<gene>
    <name evidence="2" type="ORF">BDN70DRAFT_276837</name>
</gene>
<accession>A0A9P6CX41</accession>
<feature type="region of interest" description="Disordered" evidence="1">
    <location>
        <begin position="19"/>
        <end position="54"/>
    </location>
</feature>
<dbReference type="Proteomes" id="UP000807469">
    <property type="component" value="Unassembled WGS sequence"/>
</dbReference>
<comment type="caution">
    <text evidence="2">The sequence shown here is derived from an EMBL/GenBank/DDBJ whole genome shotgun (WGS) entry which is preliminary data.</text>
</comment>
<name>A0A9P6CX41_9AGAR</name>